<name>A0AAV0BML3_PHAPC</name>
<accession>A0AAV0BML3</accession>
<reference evidence="2" key="1">
    <citation type="submission" date="2022-06" db="EMBL/GenBank/DDBJ databases">
        <authorList>
            <consortium name="SYNGENTA / RWTH Aachen University"/>
        </authorList>
    </citation>
    <scope>NUCLEOTIDE SEQUENCE</scope>
</reference>
<protein>
    <submittedName>
        <fullName evidence="2">Uncharacterized protein</fullName>
    </submittedName>
</protein>
<keyword evidence="3" id="KW-1185">Reference proteome</keyword>
<dbReference type="Proteomes" id="UP001153365">
    <property type="component" value="Unassembled WGS sequence"/>
</dbReference>
<comment type="caution">
    <text evidence="2">The sequence shown here is derived from an EMBL/GenBank/DDBJ whole genome shotgun (WGS) entry which is preliminary data.</text>
</comment>
<gene>
    <name evidence="2" type="ORF">PPACK8108_LOCUS23524</name>
</gene>
<feature type="compositionally biased region" description="Polar residues" evidence="1">
    <location>
        <begin position="130"/>
        <end position="146"/>
    </location>
</feature>
<evidence type="ECO:0000313" key="2">
    <source>
        <dbReference type="EMBL" id="CAH7688555.1"/>
    </source>
</evidence>
<feature type="region of interest" description="Disordered" evidence="1">
    <location>
        <begin position="130"/>
        <end position="151"/>
    </location>
</feature>
<dbReference type="AlphaFoldDB" id="A0AAV0BML3"/>
<dbReference type="EMBL" id="CALTRL010005990">
    <property type="protein sequence ID" value="CAH7688555.1"/>
    <property type="molecule type" value="Genomic_DNA"/>
</dbReference>
<proteinExistence type="predicted"/>
<evidence type="ECO:0000313" key="3">
    <source>
        <dbReference type="Proteomes" id="UP001153365"/>
    </source>
</evidence>
<sequence>MEGRGRGLRRGSWGWVPMAQLIFWDALGNRRLQEMKGTDSSQPPFVDPFGPWYGFPFNTNKGGAPSGPTTRQYQHPVGINKGGVWLVPTKPPSLSPQTSLQSALKGERLALRGEGIFLVQTSPNLPRLNSQTGAWGNSNSGQSHLQSKYRSKKINQFNPGSIRVPILRN</sequence>
<organism evidence="2 3">
    <name type="scientific">Phakopsora pachyrhizi</name>
    <name type="common">Asian soybean rust disease fungus</name>
    <dbReference type="NCBI Taxonomy" id="170000"/>
    <lineage>
        <taxon>Eukaryota</taxon>
        <taxon>Fungi</taxon>
        <taxon>Dikarya</taxon>
        <taxon>Basidiomycota</taxon>
        <taxon>Pucciniomycotina</taxon>
        <taxon>Pucciniomycetes</taxon>
        <taxon>Pucciniales</taxon>
        <taxon>Phakopsoraceae</taxon>
        <taxon>Phakopsora</taxon>
    </lineage>
</organism>
<evidence type="ECO:0000256" key="1">
    <source>
        <dbReference type="SAM" id="MobiDB-lite"/>
    </source>
</evidence>